<keyword evidence="3" id="KW-1185">Reference proteome</keyword>
<evidence type="ECO:0000313" key="2">
    <source>
        <dbReference type="EMBL" id="TVU23625.1"/>
    </source>
</evidence>
<evidence type="ECO:0000313" key="3">
    <source>
        <dbReference type="Proteomes" id="UP000324897"/>
    </source>
</evidence>
<dbReference type="Gramene" id="TVU23625">
    <property type="protein sequence ID" value="TVU23625"/>
    <property type="gene ID" value="EJB05_26001"/>
</dbReference>
<dbReference type="Proteomes" id="UP000324897">
    <property type="component" value="Chromosome 2"/>
</dbReference>
<accession>A0A5J9UJQ5</accession>
<proteinExistence type="predicted"/>
<comment type="caution">
    <text evidence="2">The sequence shown here is derived from an EMBL/GenBank/DDBJ whole genome shotgun (WGS) entry which is preliminary data.</text>
</comment>
<reference evidence="2 3" key="1">
    <citation type="journal article" date="2019" name="Sci. Rep.">
        <title>A high-quality genome of Eragrostis curvula grass provides insights into Poaceae evolution and supports new strategies to enhance forage quality.</title>
        <authorList>
            <person name="Carballo J."/>
            <person name="Santos B.A.C.M."/>
            <person name="Zappacosta D."/>
            <person name="Garbus I."/>
            <person name="Selva J.P."/>
            <person name="Gallo C.A."/>
            <person name="Diaz A."/>
            <person name="Albertini E."/>
            <person name="Caccamo M."/>
            <person name="Echenique V."/>
        </authorList>
    </citation>
    <scope>NUCLEOTIDE SEQUENCE [LARGE SCALE GENOMIC DNA]</scope>
    <source>
        <strain evidence="3">cv. Victoria</strain>
        <tissue evidence="2">Leaf</tissue>
    </source>
</reference>
<name>A0A5J9UJQ5_9POAL</name>
<feature type="region of interest" description="Disordered" evidence="1">
    <location>
        <begin position="1"/>
        <end position="28"/>
    </location>
</feature>
<sequence length="135" mass="14821">MQVMRHQGHAQGQLTKAEVAEEDEEEDVHGGHVMVALVLKIGLGFERGNRNNAGEKEEVAVVVDAHKANIVKRIFISENGWDLWVCLLIVSLATAGNACLIPKTKELYIKIYATKRSPRGSDSDDLSAKLLASEK</sequence>
<feature type="region of interest" description="Disordered" evidence="1">
    <location>
        <begin position="116"/>
        <end position="135"/>
    </location>
</feature>
<organism evidence="2 3">
    <name type="scientific">Eragrostis curvula</name>
    <name type="common">weeping love grass</name>
    <dbReference type="NCBI Taxonomy" id="38414"/>
    <lineage>
        <taxon>Eukaryota</taxon>
        <taxon>Viridiplantae</taxon>
        <taxon>Streptophyta</taxon>
        <taxon>Embryophyta</taxon>
        <taxon>Tracheophyta</taxon>
        <taxon>Spermatophyta</taxon>
        <taxon>Magnoliopsida</taxon>
        <taxon>Liliopsida</taxon>
        <taxon>Poales</taxon>
        <taxon>Poaceae</taxon>
        <taxon>PACMAD clade</taxon>
        <taxon>Chloridoideae</taxon>
        <taxon>Eragrostideae</taxon>
        <taxon>Eragrostidinae</taxon>
        <taxon>Eragrostis</taxon>
    </lineage>
</organism>
<protein>
    <submittedName>
        <fullName evidence="2">Uncharacterized protein</fullName>
    </submittedName>
</protein>
<gene>
    <name evidence="2" type="ORF">EJB05_26001</name>
</gene>
<dbReference type="EMBL" id="RWGY01000013">
    <property type="protein sequence ID" value="TVU23625.1"/>
    <property type="molecule type" value="Genomic_DNA"/>
</dbReference>
<dbReference type="AlphaFoldDB" id="A0A5J9UJQ5"/>
<feature type="non-terminal residue" evidence="2">
    <location>
        <position position="1"/>
    </location>
</feature>
<evidence type="ECO:0000256" key="1">
    <source>
        <dbReference type="SAM" id="MobiDB-lite"/>
    </source>
</evidence>